<dbReference type="EMBL" id="JARJLG010000234">
    <property type="protein sequence ID" value="KAJ7724825.1"/>
    <property type="molecule type" value="Genomic_DNA"/>
</dbReference>
<dbReference type="AlphaFoldDB" id="A0AAD7MNE9"/>
<proteinExistence type="predicted"/>
<dbReference type="Proteomes" id="UP001215280">
    <property type="component" value="Unassembled WGS sequence"/>
</dbReference>
<evidence type="ECO:0000256" key="1">
    <source>
        <dbReference type="SAM" id="SignalP"/>
    </source>
</evidence>
<feature type="signal peptide" evidence="1">
    <location>
        <begin position="1"/>
        <end position="23"/>
    </location>
</feature>
<evidence type="ECO:0000259" key="2">
    <source>
        <dbReference type="Pfam" id="PF22803"/>
    </source>
</evidence>
<feature type="chain" id="PRO_5042279206" description="Glycan binding protein Y3-like domain-containing protein" evidence="1">
    <location>
        <begin position="24"/>
        <end position="133"/>
    </location>
</feature>
<keyword evidence="4" id="KW-1185">Reference proteome</keyword>
<comment type="caution">
    <text evidence="3">The sequence shown here is derived from an EMBL/GenBank/DDBJ whole genome shotgun (WGS) entry which is preliminary data.</text>
</comment>
<dbReference type="InterPro" id="IPR054443">
    <property type="entry name" value="Y3-like_dom"/>
</dbReference>
<protein>
    <recommendedName>
        <fullName evidence="2">Glycan binding protein Y3-like domain-containing protein</fullName>
    </recommendedName>
</protein>
<organism evidence="3 4">
    <name type="scientific">Mycena maculata</name>
    <dbReference type="NCBI Taxonomy" id="230809"/>
    <lineage>
        <taxon>Eukaryota</taxon>
        <taxon>Fungi</taxon>
        <taxon>Dikarya</taxon>
        <taxon>Basidiomycota</taxon>
        <taxon>Agaricomycotina</taxon>
        <taxon>Agaricomycetes</taxon>
        <taxon>Agaricomycetidae</taxon>
        <taxon>Agaricales</taxon>
        <taxon>Marasmiineae</taxon>
        <taxon>Mycenaceae</taxon>
        <taxon>Mycena</taxon>
    </lineage>
</organism>
<feature type="domain" description="Glycan binding protein Y3-like" evidence="2">
    <location>
        <begin position="37"/>
        <end position="127"/>
    </location>
</feature>
<reference evidence="3" key="1">
    <citation type="submission" date="2023-03" db="EMBL/GenBank/DDBJ databases">
        <title>Massive genome expansion in bonnet fungi (Mycena s.s.) driven by repeated elements and novel gene families across ecological guilds.</title>
        <authorList>
            <consortium name="Lawrence Berkeley National Laboratory"/>
            <person name="Harder C.B."/>
            <person name="Miyauchi S."/>
            <person name="Viragh M."/>
            <person name="Kuo A."/>
            <person name="Thoen E."/>
            <person name="Andreopoulos B."/>
            <person name="Lu D."/>
            <person name="Skrede I."/>
            <person name="Drula E."/>
            <person name="Henrissat B."/>
            <person name="Morin E."/>
            <person name="Kohler A."/>
            <person name="Barry K."/>
            <person name="LaButti K."/>
            <person name="Morin E."/>
            <person name="Salamov A."/>
            <person name="Lipzen A."/>
            <person name="Mereny Z."/>
            <person name="Hegedus B."/>
            <person name="Baldrian P."/>
            <person name="Stursova M."/>
            <person name="Weitz H."/>
            <person name="Taylor A."/>
            <person name="Grigoriev I.V."/>
            <person name="Nagy L.G."/>
            <person name="Martin F."/>
            <person name="Kauserud H."/>
        </authorList>
    </citation>
    <scope>NUCLEOTIDE SEQUENCE</scope>
    <source>
        <strain evidence="3">CBHHK188m</strain>
    </source>
</reference>
<gene>
    <name evidence="3" type="ORF">DFH07DRAFT_1003585</name>
</gene>
<name>A0AAD7MNE9_9AGAR</name>
<evidence type="ECO:0000313" key="4">
    <source>
        <dbReference type="Proteomes" id="UP001215280"/>
    </source>
</evidence>
<dbReference type="Pfam" id="PF22803">
    <property type="entry name" value="GBD_Y3"/>
    <property type="match status" value="1"/>
</dbReference>
<evidence type="ECO:0000313" key="3">
    <source>
        <dbReference type="EMBL" id="KAJ7724825.1"/>
    </source>
</evidence>
<sequence length="133" mass="13614">MVFTTRALLSLASLAIVVTPALAQFNFKCFATGAAFDCSGFIPDFCSLIGTTSFNGGDTAVRCFNGPAAGQQCQLSTLNNVSTVGTPSVTNCEIGLTEITDACPMGGFGQFTTGTFEFAIDPNTGACTIPSGN</sequence>
<accession>A0AAD7MNE9</accession>
<keyword evidence="1" id="KW-0732">Signal</keyword>